<protein>
    <submittedName>
        <fullName evidence="1">NAD(P)/FAD-dependent oxidoreductase</fullName>
    </submittedName>
</protein>
<dbReference type="RefSeq" id="WP_142550849.1">
    <property type="nucleotide sequence ID" value="NZ_VIFX01000004.1"/>
</dbReference>
<dbReference type="PRINTS" id="PR00411">
    <property type="entry name" value="PNDRDTASEI"/>
</dbReference>
<organism evidence="1 2">
    <name type="scientific">Mycolicibacterium hodleri</name>
    <dbReference type="NCBI Taxonomy" id="49897"/>
    <lineage>
        <taxon>Bacteria</taxon>
        <taxon>Bacillati</taxon>
        <taxon>Actinomycetota</taxon>
        <taxon>Actinomycetes</taxon>
        <taxon>Mycobacteriales</taxon>
        <taxon>Mycobacteriaceae</taxon>
        <taxon>Mycolicibacterium</taxon>
    </lineage>
</organism>
<dbReference type="AlphaFoldDB" id="A0A544W6E5"/>
<dbReference type="EMBL" id="VIFX01000004">
    <property type="protein sequence ID" value="TQR87800.1"/>
    <property type="molecule type" value="Genomic_DNA"/>
</dbReference>
<dbReference type="SUPFAM" id="SSF51905">
    <property type="entry name" value="FAD/NAD(P)-binding domain"/>
    <property type="match status" value="2"/>
</dbReference>
<evidence type="ECO:0000313" key="1">
    <source>
        <dbReference type="EMBL" id="TQR87800.1"/>
    </source>
</evidence>
<dbReference type="PANTHER" id="PTHR42877">
    <property type="entry name" value="L-ORNITHINE N(5)-MONOOXYGENASE-RELATED"/>
    <property type="match status" value="1"/>
</dbReference>
<evidence type="ECO:0000313" key="2">
    <source>
        <dbReference type="Proteomes" id="UP000315759"/>
    </source>
</evidence>
<dbReference type="InterPro" id="IPR036188">
    <property type="entry name" value="FAD/NAD-bd_sf"/>
</dbReference>
<dbReference type="Proteomes" id="UP000315759">
    <property type="component" value="Unassembled WGS sequence"/>
</dbReference>
<proteinExistence type="predicted"/>
<reference evidence="1 2" key="1">
    <citation type="submission" date="2018-10" db="EMBL/GenBank/DDBJ databases">
        <title>Draft genome of Mycobacterium hodleri strain B.</title>
        <authorList>
            <person name="Amande T.J."/>
            <person name="Mcgenity T.J."/>
        </authorList>
    </citation>
    <scope>NUCLEOTIDE SEQUENCE [LARGE SCALE GENOMIC DNA]</scope>
    <source>
        <strain evidence="1 2">B</strain>
    </source>
</reference>
<dbReference type="Gene3D" id="3.50.50.60">
    <property type="entry name" value="FAD/NAD(P)-binding domain"/>
    <property type="match status" value="2"/>
</dbReference>
<gene>
    <name evidence="1" type="ORF">D8S82_04075</name>
</gene>
<name>A0A544W6E5_9MYCO</name>
<dbReference type="Pfam" id="PF13738">
    <property type="entry name" value="Pyr_redox_3"/>
    <property type="match status" value="1"/>
</dbReference>
<dbReference type="InterPro" id="IPR051209">
    <property type="entry name" value="FAD-bind_Monooxygenase_sf"/>
</dbReference>
<dbReference type="PANTHER" id="PTHR42877:SF4">
    <property type="entry name" value="FAD_NAD(P)-BINDING DOMAIN-CONTAINING PROTEIN-RELATED"/>
    <property type="match status" value="1"/>
</dbReference>
<keyword evidence="2" id="KW-1185">Reference proteome</keyword>
<accession>A0A544W6E5</accession>
<sequence length="505" mass="56756">MTSEHASGERSDGGDYDAVIVGAGFAGIGAAIQLKRNGFDDFVILDREDDLGGTWYVNHYPGLAVDVPTTTYSYFFEPNPNWSRLFTPGPEIKQYADDVADKYDVRKHMRFNTTVEGARWDEDASHWRIALAGGTTLTARYLVTATGFLSQPAMPNIPGIADFAGKVVHTAQWEDDFDPAGRRIAVIGTGATAVQLIPELAKQAADVTVYQRTPIWVVPKIDVRFSERTKRMFARIPLTQRVLRWLTDSIYEVMVSVGVRHYRTFRGRFNISAADLSRMHRFAVIRDPDLRRRLTPDYDFGCKRPTFSNGYYRAFTKPHVHLQDVGIDHIVADGIVGKDGTKNVVDTLVLATGFDLWEANFPAIEVIGREGRDLGKWWRDTRFQAYQGVSMPYFPNYLSLASPYAFLGLNFFNTMEYQMQLMGRLLTEVKRRGATTFEVTEEANAAFLDRMTELLGDSLFTNGNCGSAHSYYFNPAGEPTLLRPSSTEAAIKEASEFPLTDYQIA</sequence>
<comment type="caution">
    <text evidence="1">The sequence shown here is derived from an EMBL/GenBank/DDBJ whole genome shotgun (WGS) entry which is preliminary data.</text>
</comment>